<proteinExistence type="predicted"/>
<dbReference type="Proteomes" id="UP000006757">
    <property type="component" value="Unassembled WGS sequence"/>
</dbReference>
<evidence type="ECO:0000313" key="3">
    <source>
        <dbReference type="Proteomes" id="UP000006757"/>
    </source>
</evidence>
<evidence type="ECO:0008006" key="4">
    <source>
        <dbReference type="Google" id="ProtNLM"/>
    </source>
</evidence>
<protein>
    <recommendedName>
        <fullName evidence="4">PH domain-containing protein</fullName>
    </recommendedName>
</protein>
<comment type="caution">
    <text evidence="2">The sequence shown here is derived from an EMBL/GenBank/DDBJ whole genome shotgun (WGS) entry which is preliminary data.</text>
</comment>
<feature type="region of interest" description="Disordered" evidence="1">
    <location>
        <begin position="1"/>
        <end position="49"/>
    </location>
</feature>
<accession>K1VH54</accession>
<evidence type="ECO:0000256" key="1">
    <source>
        <dbReference type="SAM" id="MobiDB-lite"/>
    </source>
</evidence>
<dbReference type="HOGENOM" id="CLU_1403342_0_0_1"/>
<dbReference type="EMBL" id="AMBO01000248">
    <property type="protein sequence ID" value="EKD03455.1"/>
    <property type="molecule type" value="Genomic_DNA"/>
</dbReference>
<evidence type="ECO:0000313" key="2">
    <source>
        <dbReference type="EMBL" id="EKD03455.1"/>
    </source>
</evidence>
<sequence>MTPGTRVSPEEHRPSGFVLERGVRHHARGSQPDELEEPSRHALDEQGGMQDCHVPYAPCRSSSSATDYCAPTSYLPPLHPPASLHAFPAHPWITLCTLGSQRALRIKDKSGSWIARIQGIKDRILQRRLSARKESRGLLVGNQDSRGSGKNDPDEDIDQPATGYSSFSQLFCHASPPAELNAWTATLKKVERKS</sequence>
<dbReference type="AlphaFoldDB" id="K1VH54"/>
<dbReference type="InParanoid" id="K1VH54"/>
<gene>
    <name evidence="2" type="ORF">A1Q2_02262</name>
</gene>
<name>K1VH54_TRIAC</name>
<reference evidence="2 3" key="1">
    <citation type="journal article" date="2012" name="Eukaryot. Cell">
        <title>Genome sequence of the Trichosporon asahii environmental strain CBS 8904.</title>
        <authorList>
            <person name="Yang R.Y."/>
            <person name="Li H.T."/>
            <person name="Zhu H."/>
            <person name="Zhou G.P."/>
            <person name="Wang M."/>
            <person name="Wang L."/>
        </authorList>
    </citation>
    <scope>NUCLEOTIDE SEQUENCE [LARGE SCALE GENOMIC DNA]</scope>
    <source>
        <strain evidence="2 3">CBS 8904</strain>
    </source>
</reference>
<keyword evidence="3" id="KW-1185">Reference proteome</keyword>
<organism evidence="2 3">
    <name type="scientific">Trichosporon asahii var. asahii (strain CBS 8904)</name>
    <name type="common">Yeast</name>
    <dbReference type="NCBI Taxonomy" id="1220162"/>
    <lineage>
        <taxon>Eukaryota</taxon>
        <taxon>Fungi</taxon>
        <taxon>Dikarya</taxon>
        <taxon>Basidiomycota</taxon>
        <taxon>Agaricomycotina</taxon>
        <taxon>Tremellomycetes</taxon>
        <taxon>Trichosporonales</taxon>
        <taxon>Trichosporonaceae</taxon>
        <taxon>Trichosporon</taxon>
    </lineage>
</organism>
<feature type="region of interest" description="Disordered" evidence="1">
    <location>
        <begin position="136"/>
        <end position="163"/>
    </location>
</feature>